<name>A0A7K3LSG0_9ACTN</name>
<evidence type="ECO:0000313" key="2">
    <source>
        <dbReference type="Proteomes" id="UP000466307"/>
    </source>
</evidence>
<dbReference type="AlphaFoldDB" id="A0A7K3LSG0"/>
<organism evidence="1 2">
    <name type="scientific">Gordonia desulfuricans</name>
    <dbReference type="NCBI Taxonomy" id="89051"/>
    <lineage>
        <taxon>Bacteria</taxon>
        <taxon>Bacillati</taxon>
        <taxon>Actinomycetota</taxon>
        <taxon>Actinomycetes</taxon>
        <taxon>Mycobacteriales</taxon>
        <taxon>Gordoniaceae</taxon>
        <taxon>Gordonia</taxon>
    </lineage>
</organism>
<gene>
    <name evidence="1" type="ORF">GYA93_15855</name>
</gene>
<protein>
    <submittedName>
        <fullName evidence="1">Uncharacterized protein</fullName>
    </submittedName>
</protein>
<proteinExistence type="predicted"/>
<sequence>MPLIGAGGQALYDSLSQDGDPASLTALITEAARAKDRLDRLHALMAGDDNVWMHLVPSRGNAEVLEIRMDAAPQEARQLATVFRQLLVEIDRRRGGDEQGSDDLDGI</sequence>
<dbReference type="Proteomes" id="UP000466307">
    <property type="component" value="Unassembled WGS sequence"/>
</dbReference>
<reference evidence="1 2" key="1">
    <citation type="submission" date="2020-01" db="EMBL/GenBank/DDBJ databases">
        <title>Investigation of new actinobacteria for the biodesulphurisation of diesel fuel.</title>
        <authorList>
            <person name="Athi Narayanan S.M."/>
        </authorList>
    </citation>
    <scope>NUCLEOTIDE SEQUENCE [LARGE SCALE GENOMIC DNA]</scope>
    <source>
        <strain evidence="1 2">213E</strain>
    </source>
</reference>
<keyword evidence="2" id="KW-1185">Reference proteome</keyword>
<evidence type="ECO:0000313" key="1">
    <source>
        <dbReference type="EMBL" id="NDK91046.1"/>
    </source>
</evidence>
<comment type="caution">
    <text evidence="1">The sequence shown here is derived from an EMBL/GenBank/DDBJ whole genome shotgun (WGS) entry which is preliminary data.</text>
</comment>
<dbReference type="EMBL" id="JAADZU010000054">
    <property type="protein sequence ID" value="NDK91046.1"/>
    <property type="molecule type" value="Genomic_DNA"/>
</dbReference>
<accession>A0A7K3LSG0</accession>